<keyword evidence="9" id="KW-0325">Glycoprotein</keyword>
<feature type="disulfide bond" evidence="10">
    <location>
        <begin position="810"/>
        <end position="827"/>
    </location>
</feature>
<dbReference type="SMART" id="SM00181">
    <property type="entry name" value="EGF"/>
    <property type="match status" value="7"/>
</dbReference>
<dbReference type="InterPro" id="IPR009017">
    <property type="entry name" value="GFP"/>
</dbReference>
<dbReference type="InterPro" id="IPR006605">
    <property type="entry name" value="G2_nidogen/fibulin_G2F"/>
</dbReference>
<keyword evidence="8 10" id="KW-1015">Disulfide bond</keyword>
<reference evidence="16" key="1">
    <citation type="submission" date="2022-11" db="UniProtKB">
        <authorList>
            <consortium name="WormBaseParasite"/>
        </authorList>
    </citation>
    <scope>IDENTIFICATION</scope>
</reference>
<keyword evidence="4 10" id="KW-0245">EGF-like domain</keyword>
<feature type="repeat" description="LDL-receptor class B" evidence="11">
    <location>
        <begin position="947"/>
        <end position="991"/>
    </location>
</feature>
<evidence type="ECO:0000256" key="3">
    <source>
        <dbReference type="ARBA" id="ARBA00022530"/>
    </source>
</evidence>
<dbReference type="InterPro" id="IPR009030">
    <property type="entry name" value="Growth_fac_rcpt_cys_sf"/>
</dbReference>
<dbReference type="SMART" id="SM00135">
    <property type="entry name" value="LY"/>
    <property type="match status" value="2"/>
</dbReference>
<dbReference type="PANTHER" id="PTHR24039:SF28">
    <property type="entry name" value="EGF-LIKE DOMAIN-CONTAINING PROTEIN"/>
    <property type="match status" value="1"/>
</dbReference>
<comment type="caution">
    <text evidence="10">Lacks conserved residue(s) required for the propagation of feature annotation.</text>
</comment>
<dbReference type="Gene3D" id="2.120.10.30">
    <property type="entry name" value="TolB, C-terminal domain"/>
    <property type="match status" value="1"/>
</dbReference>
<evidence type="ECO:0000256" key="5">
    <source>
        <dbReference type="ARBA" id="ARBA00022729"/>
    </source>
</evidence>
<sequence>MRKQNLIFISANGAISFGEPFDTKSEDLSEQHKDIIAVLFAPSSNGKVFYRTSHSETLLSRELSAKVRRAFGANQFEASALALATDSNETYAIFVYSTINWTKSGGRVAQTGFFSVDGKNDKVLDQSSSSVGEVAKVTNFNEPGVFIYRISGVEPTDPRRPEGDDYEYQQETQEYDPDDQIVECPPDPYRDKCPPTCKLVMDDQHCVLSSSSENLAGSPYSTLTNDLGQELPLQNIQQQPKTSIQRSPDLSCAPLTSSSQCHANAYCSQFRSGYCCQCEQGYIGNGAECLPQQEALRINGVFQGAINGKNVQKTELFSYIQPADGQQHTALAKINSEIGWSLLLVDSLSTPFGWLFAKSSASTQSKNGFELTGGNFTRIVNMHLGDRYSLSIRQEFTDRQFDDQFHVNVLLSGMLRSYSERYILLRGVGSEEQKFRVTVDQQIHFTECPYKEPRGPDSFTVKFERVNAIYDQAENIVRFASQSSIFNEGEKKFEREPIIETNVGHVPDNSGGTQDACTSGRNSCNLPNMVCVQIPYNPGYRCDCRPGFRLFEDDSVEQRMVCRLVDKLENIVLPAPSTGPPATLQLGECTGHDQCHRWGEICHNSDECGDNAKCEYSIKHEHYICFCIDGYYKVGEGKKEENVLQTHDNNPSGIIPKTRKQCSDATDCHVFGSCLLSEQTNTHYCFCLPGFQGDGVDKCESSEECSPTSNQACPHPNQECVFEHSLRKFACQCKNGFIKQADGKCLFEPTEPPPSSVDRCKQCGANSQCVKQLLGGGKEEFIWNCICNPGFTGNGFECREENCLDRPQMCSPNAQCLPDGQKASYLCVCNYGFNGDGKICEPKILQTKETPDKLLIGRGMAIIQRSSIPNLDESGRQLIVQPHQTVVDIDYDCISGIAIDWRSQNIYYVDSIKNELGVLSINGKFQKTLLKEGLNNPRALVIDMESRQLFYSDWSRDAPKIGRIGLDGSGNKVIISDEIHLPNGLVMLQTSRSQKIHSIDITGRGYTEFYPGAGGRGKLYGILSLPVKCHFNTAPSECIQKEHKCTHWCLPGAYVGAFTCVCPDNVKGLKGC</sequence>
<dbReference type="Pfam" id="PF07474">
    <property type="entry name" value="G2F"/>
    <property type="match status" value="1"/>
</dbReference>
<keyword evidence="15" id="KW-1185">Reference proteome</keyword>
<dbReference type="SUPFAM" id="SSF54511">
    <property type="entry name" value="GFP-like"/>
    <property type="match status" value="1"/>
</dbReference>
<evidence type="ECO:0000256" key="8">
    <source>
        <dbReference type="ARBA" id="ARBA00023157"/>
    </source>
</evidence>
<dbReference type="Gene3D" id="2.40.155.10">
    <property type="entry name" value="Green fluorescent protein"/>
    <property type="match status" value="2"/>
</dbReference>
<feature type="disulfide bond" evidence="10">
    <location>
        <begin position="668"/>
        <end position="685"/>
    </location>
</feature>
<dbReference type="SMART" id="SM00539">
    <property type="entry name" value="NIDO"/>
    <property type="match status" value="1"/>
</dbReference>
<keyword evidence="5" id="KW-0732">Signal</keyword>
<evidence type="ECO:0000256" key="12">
    <source>
        <dbReference type="SAM" id="MobiDB-lite"/>
    </source>
</evidence>
<evidence type="ECO:0000256" key="6">
    <source>
        <dbReference type="ARBA" id="ARBA00022737"/>
    </source>
</evidence>
<evidence type="ECO:0000256" key="1">
    <source>
        <dbReference type="ARBA" id="ARBA00004498"/>
    </source>
</evidence>
<accession>A0A915MJ58</accession>
<evidence type="ECO:0000256" key="11">
    <source>
        <dbReference type="PROSITE-ProRule" id="PRU00461"/>
    </source>
</evidence>
<feature type="domain" description="EGF-like" evidence="13">
    <location>
        <begin position="799"/>
        <end position="841"/>
    </location>
</feature>
<evidence type="ECO:0000256" key="7">
    <source>
        <dbReference type="ARBA" id="ARBA00022837"/>
    </source>
</evidence>
<keyword evidence="6" id="KW-0677">Repeat</keyword>
<dbReference type="PROSITE" id="PS01186">
    <property type="entry name" value="EGF_2"/>
    <property type="match status" value="2"/>
</dbReference>
<evidence type="ECO:0000256" key="4">
    <source>
        <dbReference type="ARBA" id="ARBA00022536"/>
    </source>
</evidence>
<dbReference type="WBParaSite" id="scaffold3812_cov213.g7187">
    <property type="protein sequence ID" value="scaffold3812_cov213.g7187"/>
    <property type="gene ID" value="scaffold3812_cov213.g7187"/>
</dbReference>
<keyword evidence="3" id="KW-0272">Extracellular matrix</keyword>
<evidence type="ECO:0000259" key="13">
    <source>
        <dbReference type="PROSITE" id="PS50026"/>
    </source>
</evidence>
<dbReference type="PROSITE" id="PS51120">
    <property type="entry name" value="LDLRB"/>
    <property type="match status" value="2"/>
</dbReference>
<evidence type="ECO:0000256" key="10">
    <source>
        <dbReference type="PROSITE-ProRule" id="PRU00076"/>
    </source>
</evidence>
<keyword evidence="2" id="KW-0964">Secreted</keyword>
<dbReference type="Proteomes" id="UP000887561">
    <property type="component" value="Unplaced"/>
</dbReference>
<feature type="domain" description="EGF-like" evidence="13">
    <location>
        <begin position="658"/>
        <end position="700"/>
    </location>
</feature>
<comment type="subcellular location">
    <subcellularLocation>
        <location evidence="1">Secreted</location>
        <location evidence="1">Extracellular space</location>
        <location evidence="1">Extracellular matrix</location>
    </subcellularLocation>
</comment>
<dbReference type="PROSITE" id="PS50026">
    <property type="entry name" value="EGF_3"/>
    <property type="match status" value="2"/>
</dbReference>
<proteinExistence type="predicted"/>
<evidence type="ECO:0000313" key="15">
    <source>
        <dbReference type="Proteomes" id="UP000887561"/>
    </source>
</evidence>
<dbReference type="InterPro" id="IPR000033">
    <property type="entry name" value="LDLR_classB_rpt"/>
</dbReference>
<dbReference type="AlphaFoldDB" id="A0A915MJ58"/>
<dbReference type="GO" id="GO:0007160">
    <property type="term" value="P:cell-matrix adhesion"/>
    <property type="evidence" value="ECO:0007669"/>
    <property type="project" value="InterPro"/>
</dbReference>
<dbReference type="InterPro" id="IPR003886">
    <property type="entry name" value="NIDO_dom"/>
</dbReference>
<feature type="repeat" description="LDL-receptor class B" evidence="11">
    <location>
        <begin position="904"/>
        <end position="946"/>
    </location>
</feature>
<feature type="domain" description="Nidogen G2 beta-barrel" evidence="14">
    <location>
        <begin position="294"/>
        <end position="415"/>
    </location>
</feature>
<keyword evidence="7" id="KW-0106">Calcium</keyword>
<dbReference type="SUPFAM" id="SSF63825">
    <property type="entry name" value="YWTD domain"/>
    <property type="match status" value="1"/>
</dbReference>
<name>A0A915MJ58_MELJA</name>
<dbReference type="Pfam" id="PF00058">
    <property type="entry name" value="Ldl_recept_b"/>
    <property type="match status" value="1"/>
</dbReference>
<organism evidence="15 16">
    <name type="scientific">Meloidogyne javanica</name>
    <name type="common">Root-knot nematode worm</name>
    <dbReference type="NCBI Taxonomy" id="6303"/>
    <lineage>
        <taxon>Eukaryota</taxon>
        <taxon>Metazoa</taxon>
        <taxon>Ecdysozoa</taxon>
        <taxon>Nematoda</taxon>
        <taxon>Chromadorea</taxon>
        <taxon>Rhabditida</taxon>
        <taxon>Tylenchina</taxon>
        <taxon>Tylenchomorpha</taxon>
        <taxon>Tylenchoidea</taxon>
        <taxon>Meloidogynidae</taxon>
        <taxon>Meloidogyninae</taxon>
        <taxon>Meloidogyne</taxon>
        <taxon>Meloidogyne incognita group</taxon>
    </lineage>
</organism>
<evidence type="ECO:0000259" key="14">
    <source>
        <dbReference type="PROSITE" id="PS50993"/>
    </source>
</evidence>
<dbReference type="Pfam" id="PF12947">
    <property type="entry name" value="EGF_3"/>
    <property type="match status" value="1"/>
</dbReference>
<dbReference type="PROSITE" id="PS50993">
    <property type="entry name" value="NIDOGEN_G2"/>
    <property type="match status" value="1"/>
</dbReference>
<dbReference type="InterPro" id="IPR024731">
    <property type="entry name" value="NELL2-like_EGF"/>
</dbReference>
<feature type="compositionally biased region" description="Acidic residues" evidence="12">
    <location>
        <begin position="164"/>
        <end position="174"/>
    </location>
</feature>
<dbReference type="InterPro" id="IPR000742">
    <property type="entry name" value="EGF"/>
</dbReference>
<dbReference type="SMART" id="SM00682">
    <property type="entry name" value="G2F"/>
    <property type="match status" value="1"/>
</dbReference>
<dbReference type="PANTHER" id="PTHR24039">
    <property type="entry name" value="FIBRILLIN-RELATED"/>
    <property type="match status" value="1"/>
</dbReference>
<evidence type="ECO:0000313" key="16">
    <source>
        <dbReference type="WBParaSite" id="scaffold3812_cov213.g7187"/>
    </source>
</evidence>
<dbReference type="SUPFAM" id="SSF57184">
    <property type="entry name" value="Growth factor receptor domain"/>
    <property type="match status" value="1"/>
</dbReference>
<dbReference type="Gene3D" id="2.10.25.10">
    <property type="entry name" value="Laminin"/>
    <property type="match status" value="2"/>
</dbReference>
<feature type="region of interest" description="Disordered" evidence="12">
    <location>
        <begin position="152"/>
        <end position="174"/>
    </location>
</feature>
<evidence type="ECO:0000256" key="2">
    <source>
        <dbReference type="ARBA" id="ARBA00022525"/>
    </source>
</evidence>
<protein>
    <submittedName>
        <fullName evidence="16">Nidogen</fullName>
    </submittedName>
</protein>
<evidence type="ECO:0000256" key="9">
    <source>
        <dbReference type="ARBA" id="ARBA00023180"/>
    </source>
</evidence>
<dbReference type="Pfam" id="PF06119">
    <property type="entry name" value="NIDO"/>
    <property type="match status" value="1"/>
</dbReference>
<dbReference type="InterPro" id="IPR011042">
    <property type="entry name" value="6-blade_b-propeller_TolB-like"/>
</dbReference>